<dbReference type="AlphaFoldDB" id="A0A409W0I1"/>
<dbReference type="InParanoid" id="A0A409W0I1"/>
<feature type="region of interest" description="Disordered" evidence="1">
    <location>
        <begin position="64"/>
        <end position="84"/>
    </location>
</feature>
<name>A0A409W0I1_PSICY</name>
<gene>
    <name evidence="2" type="ORF">CVT25_013616</name>
</gene>
<organism evidence="2 3">
    <name type="scientific">Psilocybe cyanescens</name>
    <dbReference type="NCBI Taxonomy" id="93625"/>
    <lineage>
        <taxon>Eukaryota</taxon>
        <taxon>Fungi</taxon>
        <taxon>Dikarya</taxon>
        <taxon>Basidiomycota</taxon>
        <taxon>Agaricomycotina</taxon>
        <taxon>Agaricomycetes</taxon>
        <taxon>Agaricomycetidae</taxon>
        <taxon>Agaricales</taxon>
        <taxon>Agaricineae</taxon>
        <taxon>Strophariaceae</taxon>
        <taxon>Psilocybe</taxon>
    </lineage>
</organism>
<evidence type="ECO:0000313" key="3">
    <source>
        <dbReference type="Proteomes" id="UP000283269"/>
    </source>
</evidence>
<keyword evidence="3" id="KW-1185">Reference proteome</keyword>
<evidence type="ECO:0000256" key="1">
    <source>
        <dbReference type="SAM" id="MobiDB-lite"/>
    </source>
</evidence>
<feature type="compositionally biased region" description="Polar residues" evidence="1">
    <location>
        <begin position="75"/>
        <end position="84"/>
    </location>
</feature>
<dbReference type="EMBL" id="NHYD01003838">
    <property type="protein sequence ID" value="PPQ72019.1"/>
    <property type="molecule type" value="Genomic_DNA"/>
</dbReference>
<proteinExistence type="predicted"/>
<accession>A0A409W0I1</accession>
<reference evidence="2 3" key="1">
    <citation type="journal article" date="2018" name="Evol. Lett.">
        <title>Horizontal gene cluster transfer increased hallucinogenic mushroom diversity.</title>
        <authorList>
            <person name="Reynolds H.T."/>
            <person name="Vijayakumar V."/>
            <person name="Gluck-Thaler E."/>
            <person name="Korotkin H.B."/>
            <person name="Matheny P.B."/>
            <person name="Slot J.C."/>
        </authorList>
    </citation>
    <scope>NUCLEOTIDE SEQUENCE [LARGE SCALE GENOMIC DNA]</scope>
    <source>
        <strain evidence="2 3">2631</strain>
    </source>
</reference>
<protein>
    <submittedName>
        <fullName evidence="2">Uncharacterized protein</fullName>
    </submittedName>
</protein>
<comment type="caution">
    <text evidence="2">The sequence shown here is derived from an EMBL/GenBank/DDBJ whole genome shotgun (WGS) entry which is preliminary data.</text>
</comment>
<dbReference type="Proteomes" id="UP000283269">
    <property type="component" value="Unassembled WGS sequence"/>
</dbReference>
<sequence length="84" mass="9592">MSYYIYDTPSIVLTEATFHPGQQLFHTKALVLFIGYQRPSELGKEDLCMSIAIYEAQEAWDIQEEEDDEDADTLSLDSGVTIRQ</sequence>
<evidence type="ECO:0000313" key="2">
    <source>
        <dbReference type="EMBL" id="PPQ72019.1"/>
    </source>
</evidence>